<gene>
    <name evidence="1" type="ORF">HPB50_016876</name>
</gene>
<protein>
    <submittedName>
        <fullName evidence="1">Uncharacterized protein</fullName>
    </submittedName>
</protein>
<organism evidence="1 2">
    <name type="scientific">Hyalomma asiaticum</name>
    <name type="common">Tick</name>
    <dbReference type="NCBI Taxonomy" id="266040"/>
    <lineage>
        <taxon>Eukaryota</taxon>
        <taxon>Metazoa</taxon>
        <taxon>Ecdysozoa</taxon>
        <taxon>Arthropoda</taxon>
        <taxon>Chelicerata</taxon>
        <taxon>Arachnida</taxon>
        <taxon>Acari</taxon>
        <taxon>Parasitiformes</taxon>
        <taxon>Ixodida</taxon>
        <taxon>Ixodoidea</taxon>
        <taxon>Ixodidae</taxon>
        <taxon>Hyalomminae</taxon>
        <taxon>Hyalomma</taxon>
    </lineage>
</organism>
<reference evidence="1" key="1">
    <citation type="submission" date="2020-05" db="EMBL/GenBank/DDBJ databases">
        <title>Large-scale comparative analyses of tick genomes elucidate their genetic diversity and vector capacities.</title>
        <authorList>
            <person name="Jia N."/>
            <person name="Wang J."/>
            <person name="Shi W."/>
            <person name="Du L."/>
            <person name="Sun Y."/>
            <person name="Zhan W."/>
            <person name="Jiang J."/>
            <person name="Wang Q."/>
            <person name="Zhang B."/>
            <person name="Ji P."/>
            <person name="Sakyi L.B."/>
            <person name="Cui X."/>
            <person name="Yuan T."/>
            <person name="Jiang B."/>
            <person name="Yang W."/>
            <person name="Lam T.T.-Y."/>
            <person name="Chang Q."/>
            <person name="Ding S."/>
            <person name="Wang X."/>
            <person name="Zhu J."/>
            <person name="Ruan X."/>
            <person name="Zhao L."/>
            <person name="Wei J."/>
            <person name="Que T."/>
            <person name="Du C."/>
            <person name="Cheng J."/>
            <person name="Dai P."/>
            <person name="Han X."/>
            <person name="Huang E."/>
            <person name="Gao Y."/>
            <person name="Liu J."/>
            <person name="Shao H."/>
            <person name="Ye R."/>
            <person name="Li L."/>
            <person name="Wei W."/>
            <person name="Wang X."/>
            <person name="Wang C."/>
            <person name="Yang T."/>
            <person name="Huo Q."/>
            <person name="Li W."/>
            <person name="Guo W."/>
            <person name="Chen H."/>
            <person name="Zhou L."/>
            <person name="Ni X."/>
            <person name="Tian J."/>
            <person name="Zhou Y."/>
            <person name="Sheng Y."/>
            <person name="Liu T."/>
            <person name="Pan Y."/>
            <person name="Xia L."/>
            <person name="Li J."/>
            <person name="Zhao F."/>
            <person name="Cao W."/>
        </authorList>
    </citation>
    <scope>NUCLEOTIDE SEQUENCE</scope>
    <source>
        <strain evidence="1">Hyas-2018</strain>
    </source>
</reference>
<dbReference type="Proteomes" id="UP000821845">
    <property type="component" value="Chromosome 6"/>
</dbReference>
<proteinExistence type="predicted"/>
<sequence length="1523" mass="164045">MAETEKGSDTKPGEPSGEQLPGSEPKKSSMKAPKEDGSTSGKKAKKKKKKKKTVEDTATHDNVGKIASEDASNKDASTGSTKKSKGASNKESNAGLAKKSKGLKKSSSKEGKSDGKAAAKKGLHPKADAEKLSGSEAKDAIKKKKTKKKKKKPVASQLPSSPVVLLQPSEPTPNAISQPYLAYPPGMVPFAAQAPINQAGAPEASSGIISRLESFFGVGEQTDASQHPTAFTAAPQVTSQLQPALFPAFQGPQMPFGAPQMMPGQPAPTGEQYALTAQQTHLMPVQPNLGQQEHAQPAFAQPTLDGRTLERQTTVDQGQGQPMLVQSMPVESMQGHIAPSHSLPSQPTGGQSSLTQPAPAEFTQGEDTHWLGDYEPVSRGRRSSLWREESPEPHRRAASASRHYQPWETRCAADTTRHIKYTAAVAEDLRIASLALRRLRYDTETERRRRDFLATELMKRAALASSEVRRASMALAAMYPEPRSAPPHAVADQDSVFDAETASPEERLHRRRPKASVKETEIPVRPAAGPGGEHKAQSVASAPSKSVHEHRMTSHLVRPHRPEQDSGHSSHPMHFSFEATSSGAAAMPAARKTTPKRSLARKSSRSSLAAVSESSTDEDSGCDMCGGLWRGLVREAPTVEESSSAQDEDVLEVGGQVTGPVKWPLSCPGSRKRSSVATVTALSAVRRGSRRRPSEKPKQEVPDEHVATVLLEERQMSPLECFPGISEVLVASIAGKGDAHVETIGDNTWNQMVLDAGADGHREMHGGHAELELGNPQLEDGYCIRGMEGMQIPVEEGDYNVEAEMWKFAESTVPMFPESGVAVLFLLACLVWMGVVMFAGGAHHNLSTTRSVTDRDRTGRSRPEDVESPLPSEPAVPWTAGPPTTPRRPAASKWLVCESAQCLAEAHRLSTLLEGEPCRNFYDYACQRVDEMPPLPTPGTASSADTRLADELEDSLLAYVRDPAHSDVAVARELLGACGTGTAQDLADFVAAYVRPTWPSSGVTNDLSVWEAAGRLLRELGVATLVSMEPVVKRTSAVALGPAQLLLRPGDDAAHKQLLSDAVRDTVAFVSPSADARTVAEDVVKVLSDLSRIQDAALTRRGPIDDTLPLSNLSAGLAALVRAASSSPRLAPSTVLLLHGVDLPSLSALVTARALPVLHYVGFRAALWVAPFVATPPDKLIMAHMLTRQPPIADKQHACSRAVGHAVPLVYLRALRGSLGPLILARMWTDQLEDRFLRSLPRLLPQPGPDAHLVARSVRDTPLARFYPARLADGKGWNTHLLALAASMANTTGQRKNTLLKVRMAAAAADRSGGWALDMRPTWLPGGALRLPPGLFGSILPLNSSLHTLQMARVAVRLYTALAALLRDIPGVFDSPVRESEQTNLRSVAECLRNDLNAMPTALKSGFPPAKGQPWALFDQAVGLALAHDNLAEMLDTRRIWGKDLRLKGLEHLSSDQLFFVYYALDNCQRSDAQAQRRLSWPLGGQERVNGPLRHWAPFAEHFGCLHGQPMVAAKRCTLLADA</sequence>
<evidence type="ECO:0000313" key="1">
    <source>
        <dbReference type="EMBL" id="KAH6928539.1"/>
    </source>
</evidence>
<keyword evidence="2" id="KW-1185">Reference proteome</keyword>
<dbReference type="EMBL" id="CM023486">
    <property type="protein sequence ID" value="KAH6928539.1"/>
    <property type="molecule type" value="Genomic_DNA"/>
</dbReference>
<name>A0ACB7S710_HYAAI</name>
<evidence type="ECO:0000313" key="2">
    <source>
        <dbReference type="Proteomes" id="UP000821845"/>
    </source>
</evidence>
<accession>A0ACB7S710</accession>
<comment type="caution">
    <text evidence="1">The sequence shown here is derived from an EMBL/GenBank/DDBJ whole genome shotgun (WGS) entry which is preliminary data.</text>
</comment>